<feature type="compositionally biased region" description="Basic and acidic residues" evidence="2">
    <location>
        <begin position="174"/>
        <end position="187"/>
    </location>
</feature>
<evidence type="ECO:0000256" key="1">
    <source>
        <dbReference type="ARBA" id="ARBA00008839"/>
    </source>
</evidence>
<dbReference type="Pfam" id="PF03359">
    <property type="entry name" value="GKAP"/>
    <property type="match status" value="1"/>
</dbReference>
<evidence type="ECO:0000256" key="2">
    <source>
        <dbReference type="SAM" id="MobiDB-lite"/>
    </source>
</evidence>
<protein>
    <submittedName>
        <fullName evidence="3">Disks large-associated protein 1-like</fullName>
    </submittedName>
</protein>
<dbReference type="GO" id="GO:0098978">
    <property type="term" value="C:glutamatergic synapse"/>
    <property type="evidence" value="ECO:0007669"/>
    <property type="project" value="TreeGrafter"/>
</dbReference>
<keyword evidence="4" id="KW-1185">Reference proteome</keyword>
<dbReference type="Proteomes" id="UP000192247">
    <property type="component" value="Unassembled WGS sequence"/>
</dbReference>
<dbReference type="InterPro" id="IPR005026">
    <property type="entry name" value="SAPAP"/>
</dbReference>
<accession>A0A1V9X3F2</accession>
<dbReference type="EMBL" id="MNPL01027261">
    <property type="protein sequence ID" value="OQR67802.1"/>
    <property type="molecule type" value="Genomic_DNA"/>
</dbReference>
<comment type="similarity">
    <text evidence="1">Belongs to the SAPAP family.</text>
</comment>
<gene>
    <name evidence="3" type="ORF">BIW11_13302</name>
</gene>
<proteinExistence type="inferred from homology"/>
<dbReference type="PANTHER" id="PTHR12353">
    <property type="entry name" value="DISKS LARGE-ASSOCIATED PROTEIN DAP SAP90/PSD-95-ASSOCIATED PROTEIN"/>
    <property type="match status" value="1"/>
</dbReference>
<evidence type="ECO:0000313" key="3">
    <source>
        <dbReference type="EMBL" id="OQR67802.1"/>
    </source>
</evidence>
<reference evidence="3 4" key="1">
    <citation type="journal article" date="2017" name="Gigascience">
        <title>Draft genome of the honey bee ectoparasitic mite, Tropilaelaps mercedesae, is shaped by the parasitic life history.</title>
        <authorList>
            <person name="Dong X."/>
            <person name="Armstrong S.D."/>
            <person name="Xia D."/>
            <person name="Makepeace B.L."/>
            <person name="Darby A.C."/>
            <person name="Kadowaki T."/>
        </authorList>
    </citation>
    <scope>NUCLEOTIDE SEQUENCE [LARGE SCALE GENOMIC DNA]</scope>
    <source>
        <strain evidence="3">Wuxi-XJTLU</strain>
    </source>
</reference>
<comment type="caution">
    <text evidence="3">The sequence shown here is derived from an EMBL/GenBank/DDBJ whole genome shotgun (WGS) entry which is preliminary data.</text>
</comment>
<dbReference type="PANTHER" id="PTHR12353:SF31">
    <property type="entry name" value="LD44824P"/>
    <property type="match status" value="1"/>
</dbReference>
<dbReference type="GO" id="GO:0099572">
    <property type="term" value="C:postsynaptic specialization"/>
    <property type="evidence" value="ECO:0007669"/>
    <property type="project" value="TreeGrafter"/>
</dbReference>
<sequence>MSAGHEFLKKLEAVEAEIRASSDKIAALQGTLPDENREEFSSRIDMATGSATLILSGKCKQFRNLCLKNIHETTGSSKESVDGKEDETAGFPTTREDLEGFWDMISLPIQKVRDGFTSIERLKENGWKENDNMEELKSARTDKTMSTNTTKTQGLRKKPLASKNDNNIPSPGDLQRREKLARQKEEARQRLLEFKKAARDKMLQQNNGDAEAVGAE</sequence>
<dbReference type="GO" id="GO:0060090">
    <property type="term" value="F:molecular adaptor activity"/>
    <property type="evidence" value="ECO:0007669"/>
    <property type="project" value="TreeGrafter"/>
</dbReference>
<feature type="compositionally biased region" description="Basic and acidic residues" evidence="2">
    <location>
        <begin position="130"/>
        <end position="143"/>
    </location>
</feature>
<dbReference type="STRING" id="418985.A0A1V9X3F2"/>
<name>A0A1V9X3F2_9ACAR</name>
<feature type="region of interest" description="Disordered" evidence="2">
    <location>
        <begin position="130"/>
        <end position="187"/>
    </location>
</feature>
<organism evidence="3 4">
    <name type="scientific">Tropilaelaps mercedesae</name>
    <dbReference type="NCBI Taxonomy" id="418985"/>
    <lineage>
        <taxon>Eukaryota</taxon>
        <taxon>Metazoa</taxon>
        <taxon>Ecdysozoa</taxon>
        <taxon>Arthropoda</taxon>
        <taxon>Chelicerata</taxon>
        <taxon>Arachnida</taxon>
        <taxon>Acari</taxon>
        <taxon>Parasitiformes</taxon>
        <taxon>Mesostigmata</taxon>
        <taxon>Gamasina</taxon>
        <taxon>Dermanyssoidea</taxon>
        <taxon>Laelapidae</taxon>
        <taxon>Tropilaelaps</taxon>
    </lineage>
</organism>
<dbReference type="OrthoDB" id="10036956at2759"/>
<dbReference type="GO" id="GO:0023052">
    <property type="term" value="P:signaling"/>
    <property type="evidence" value="ECO:0007669"/>
    <property type="project" value="InterPro"/>
</dbReference>
<evidence type="ECO:0000313" key="4">
    <source>
        <dbReference type="Proteomes" id="UP000192247"/>
    </source>
</evidence>
<dbReference type="InParanoid" id="A0A1V9X3F2"/>
<dbReference type="AlphaFoldDB" id="A0A1V9X3F2"/>